<keyword evidence="3" id="KW-1185">Reference proteome</keyword>
<dbReference type="STRING" id="192904.SAMN04488514_101857"/>
<feature type="transmembrane region" description="Helical" evidence="1">
    <location>
        <begin position="82"/>
        <end position="103"/>
    </location>
</feature>
<dbReference type="InterPro" id="IPR013901">
    <property type="entry name" value="Anthrone_oxy"/>
</dbReference>
<feature type="transmembrane region" description="Helical" evidence="1">
    <location>
        <begin position="141"/>
        <end position="159"/>
    </location>
</feature>
<dbReference type="AlphaFoldDB" id="A0A1G9K5T5"/>
<feature type="transmembrane region" description="Helical" evidence="1">
    <location>
        <begin position="50"/>
        <end position="70"/>
    </location>
</feature>
<protein>
    <submittedName>
        <fullName evidence="2">Uncharacterized membrane protein</fullName>
    </submittedName>
</protein>
<name>A0A1G9K5T5_9FLAO</name>
<keyword evidence="1" id="KW-1133">Transmembrane helix</keyword>
<dbReference type="RefSeq" id="WP_089885562.1">
    <property type="nucleotide sequence ID" value="NZ_FNGV01000001.1"/>
</dbReference>
<evidence type="ECO:0000313" key="3">
    <source>
        <dbReference type="Proteomes" id="UP000199440"/>
    </source>
</evidence>
<dbReference type="Pfam" id="PF08592">
    <property type="entry name" value="Anthrone_oxy"/>
    <property type="match status" value="1"/>
</dbReference>
<evidence type="ECO:0000256" key="1">
    <source>
        <dbReference type="SAM" id="Phobius"/>
    </source>
</evidence>
<evidence type="ECO:0000313" key="2">
    <source>
        <dbReference type="EMBL" id="SDL45131.1"/>
    </source>
</evidence>
<keyword evidence="1" id="KW-0812">Transmembrane</keyword>
<sequence length="162" mass="17888">MTNIVMSLATISTGLMAGLFFAWSFSVNNGLANLNDVLFIKTFQSVNKSILNPFFSLIFLGSAFLIPWALYLNSDNTSSFTFLCLLVATIVYLAGCVGVTFLANLPLNESLDVFDVDTASSEDITLQRRTFERKWNILNTIRTISSLLAFVLLVICCAYPSI</sequence>
<gene>
    <name evidence="2" type="ORF">SAMN04488514_101857</name>
</gene>
<dbReference type="EMBL" id="FNGV01000001">
    <property type="protein sequence ID" value="SDL45131.1"/>
    <property type="molecule type" value="Genomic_DNA"/>
</dbReference>
<accession>A0A1G9K5T5</accession>
<keyword evidence="1" id="KW-0472">Membrane</keyword>
<organism evidence="2 3">
    <name type="scientific">Kriegella aquimaris</name>
    <dbReference type="NCBI Taxonomy" id="192904"/>
    <lineage>
        <taxon>Bacteria</taxon>
        <taxon>Pseudomonadati</taxon>
        <taxon>Bacteroidota</taxon>
        <taxon>Flavobacteriia</taxon>
        <taxon>Flavobacteriales</taxon>
        <taxon>Flavobacteriaceae</taxon>
        <taxon>Kriegella</taxon>
    </lineage>
</organism>
<dbReference type="Proteomes" id="UP000199440">
    <property type="component" value="Unassembled WGS sequence"/>
</dbReference>
<dbReference type="OrthoDB" id="772592at2"/>
<proteinExistence type="predicted"/>
<reference evidence="2 3" key="1">
    <citation type="submission" date="2016-10" db="EMBL/GenBank/DDBJ databases">
        <authorList>
            <person name="de Groot N.N."/>
        </authorList>
    </citation>
    <scope>NUCLEOTIDE SEQUENCE [LARGE SCALE GENOMIC DNA]</scope>
    <source>
        <strain evidence="2 3">DSM 19886</strain>
    </source>
</reference>